<sequence>MNTLTTLPIELYPVIFTHIPLRDLHYNLSNTCKLFHSIIPHYIIFTLNKVLLENQKFANYLPKVSIENNSLLKITLVAKNEPIEVYPWKIRMECTEIDRIIKMLGQVVKIIERNRAKILERNKDRTKRGSLRFQLKILCIKW</sequence>
<dbReference type="PROSITE" id="PS50181">
    <property type="entry name" value="FBOX"/>
    <property type="match status" value="1"/>
</dbReference>
<gene>
    <name evidence="2" type="ORF">DEBURN_LOCUS3191</name>
</gene>
<evidence type="ECO:0000313" key="3">
    <source>
        <dbReference type="Proteomes" id="UP000789706"/>
    </source>
</evidence>
<organism evidence="2 3">
    <name type="scientific">Diversispora eburnea</name>
    <dbReference type="NCBI Taxonomy" id="1213867"/>
    <lineage>
        <taxon>Eukaryota</taxon>
        <taxon>Fungi</taxon>
        <taxon>Fungi incertae sedis</taxon>
        <taxon>Mucoromycota</taxon>
        <taxon>Glomeromycotina</taxon>
        <taxon>Glomeromycetes</taxon>
        <taxon>Diversisporales</taxon>
        <taxon>Diversisporaceae</taxon>
        <taxon>Diversispora</taxon>
    </lineage>
</organism>
<dbReference type="InterPro" id="IPR001810">
    <property type="entry name" value="F-box_dom"/>
</dbReference>
<dbReference type="Proteomes" id="UP000789706">
    <property type="component" value="Unassembled WGS sequence"/>
</dbReference>
<dbReference type="InterPro" id="IPR036047">
    <property type="entry name" value="F-box-like_dom_sf"/>
</dbReference>
<comment type="caution">
    <text evidence="2">The sequence shown here is derived from an EMBL/GenBank/DDBJ whole genome shotgun (WGS) entry which is preliminary data.</text>
</comment>
<keyword evidence="3" id="KW-1185">Reference proteome</keyword>
<proteinExistence type="predicted"/>
<protein>
    <submittedName>
        <fullName evidence="2">5906_t:CDS:1</fullName>
    </submittedName>
</protein>
<dbReference type="SUPFAM" id="SSF81383">
    <property type="entry name" value="F-box domain"/>
    <property type="match status" value="1"/>
</dbReference>
<feature type="domain" description="F-box" evidence="1">
    <location>
        <begin position="1"/>
        <end position="48"/>
    </location>
</feature>
<dbReference type="EMBL" id="CAJVPK010000196">
    <property type="protein sequence ID" value="CAG8471705.1"/>
    <property type="molecule type" value="Genomic_DNA"/>
</dbReference>
<name>A0A9N8W5N4_9GLOM</name>
<accession>A0A9N8W5N4</accession>
<evidence type="ECO:0000259" key="1">
    <source>
        <dbReference type="PROSITE" id="PS50181"/>
    </source>
</evidence>
<dbReference type="OrthoDB" id="2348062at2759"/>
<evidence type="ECO:0000313" key="2">
    <source>
        <dbReference type="EMBL" id="CAG8471705.1"/>
    </source>
</evidence>
<dbReference type="AlphaFoldDB" id="A0A9N8W5N4"/>
<reference evidence="2" key="1">
    <citation type="submission" date="2021-06" db="EMBL/GenBank/DDBJ databases">
        <authorList>
            <person name="Kallberg Y."/>
            <person name="Tangrot J."/>
            <person name="Rosling A."/>
        </authorList>
    </citation>
    <scope>NUCLEOTIDE SEQUENCE</scope>
    <source>
        <strain evidence="2">AZ414A</strain>
    </source>
</reference>